<reference evidence="1" key="2">
    <citation type="submission" date="2023-06" db="EMBL/GenBank/DDBJ databases">
        <authorList>
            <person name="Swenson N.G."/>
            <person name="Wegrzyn J.L."/>
            <person name="Mcevoy S.L."/>
        </authorList>
    </citation>
    <scope>NUCLEOTIDE SEQUENCE</scope>
    <source>
        <strain evidence="1">NS2018</strain>
        <tissue evidence="1">Leaf</tissue>
    </source>
</reference>
<organism evidence="1 2">
    <name type="scientific">Acer saccharum</name>
    <name type="common">Sugar maple</name>
    <dbReference type="NCBI Taxonomy" id="4024"/>
    <lineage>
        <taxon>Eukaryota</taxon>
        <taxon>Viridiplantae</taxon>
        <taxon>Streptophyta</taxon>
        <taxon>Embryophyta</taxon>
        <taxon>Tracheophyta</taxon>
        <taxon>Spermatophyta</taxon>
        <taxon>Magnoliopsida</taxon>
        <taxon>eudicotyledons</taxon>
        <taxon>Gunneridae</taxon>
        <taxon>Pentapetalae</taxon>
        <taxon>rosids</taxon>
        <taxon>malvids</taxon>
        <taxon>Sapindales</taxon>
        <taxon>Sapindaceae</taxon>
        <taxon>Hippocastanoideae</taxon>
        <taxon>Acereae</taxon>
        <taxon>Acer</taxon>
    </lineage>
</organism>
<accession>A0AA39W074</accession>
<dbReference type="AlphaFoldDB" id="A0AA39W074"/>
<name>A0AA39W074_ACESA</name>
<dbReference type="Proteomes" id="UP001168877">
    <property type="component" value="Unassembled WGS sequence"/>
</dbReference>
<keyword evidence="2" id="KW-1185">Reference proteome</keyword>
<gene>
    <name evidence="1" type="ORF">LWI29_028174</name>
</gene>
<evidence type="ECO:0000313" key="1">
    <source>
        <dbReference type="EMBL" id="KAK0597733.1"/>
    </source>
</evidence>
<evidence type="ECO:0000313" key="2">
    <source>
        <dbReference type="Proteomes" id="UP001168877"/>
    </source>
</evidence>
<protein>
    <submittedName>
        <fullName evidence="1">Uncharacterized protein</fullName>
    </submittedName>
</protein>
<reference evidence="1" key="1">
    <citation type="journal article" date="2022" name="Plant J.">
        <title>Strategies of tolerance reflected in two North American maple genomes.</title>
        <authorList>
            <person name="McEvoy S.L."/>
            <person name="Sezen U.U."/>
            <person name="Trouern-Trend A."/>
            <person name="McMahon S.M."/>
            <person name="Schaberg P.G."/>
            <person name="Yang J."/>
            <person name="Wegrzyn J.L."/>
            <person name="Swenson N.G."/>
        </authorList>
    </citation>
    <scope>NUCLEOTIDE SEQUENCE</scope>
    <source>
        <strain evidence="1">NS2018</strain>
    </source>
</reference>
<sequence>MRISTAQESHFQVVPWSWCRLGQSRHFNRGNGFRLTAAWGRNRGVDISAEEMMEPLVDLGIHTWYTLYPSRGLRRPRAKREHEQSENQRLR</sequence>
<dbReference type="EMBL" id="JAUESC010000004">
    <property type="protein sequence ID" value="KAK0597733.1"/>
    <property type="molecule type" value="Genomic_DNA"/>
</dbReference>
<proteinExistence type="predicted"/>
<comment type="caution">
    <text evidence="1">The sequence shown here is derived from an EMBL/GenBank/DDBJ whole genome shotgun (WGS) entry which is preliminary data.</text>
</comment>